<feature type="compositionally biased region" description="Low complexity" evidence="1">
    <location>
        <begin position="167"/>
        <end position="176"/>
    </location>
</feature>
<organism evidence="2">
    <name type="scientific">Rhodotorula toruloides</name>
    <name type="common">Yeast</name>
    <name type="synonym">Rhodosporidium toruloides</name>
    <dbReference type="NCBI Taxonomy" id="5286"/>
    <lineage>
        <taxon>Eukaryota</taxon>
        <taxon>Fungi</taxon>
        <taxon>Dikarya</taxon>
        <taxon>Basidiomycota</taxon>
        <taxon>Pucciniomycotina</taxon>
        <taxon>Microbotryomycetes</taxon>
        <taxon>Sporidiobolales</taxon>
        <taxon>Sporidiobolaceae</taxon>
        <taxon>Rhodotorula</taxon>
    </lineage>
</organism>
<dbReference type="EMBL" id="LK052938">
    <property type="protein sequence ID" value="CDR38272.1"/>
    <property type="molecule type" value="Genomic_DNA"/>
</dbReference>
<reference evidence="2" key="1">
    <citation type="journal article" date="2014" name="Genome Announc.">
        <title>Draft genome sequence of Rhodosporidium toruloides CECT1137, an oleaginous yeast of biotechnological interest.</title>
        <authorList>
            <person name="Morin N."/>
            <person name="Calcas X."/>
            <person name="Devillers H."/>
            <person name="Durrens P."/>
            <person name="Sherman D.J."/>
            <person name="Nicaud J.-M."/>
            <person name="Neuveglise C."/>
        </authorList>
    </citation>
    <scope>NUCLEOTIDE SEQUENCE</scope>
    <source>
        <strain evidence="2">CECT1137</strain>
    </source>
</reference>
<name>A0A061ASB0_RHOTO</name>
<dbReference type="InterPro" id="IPR018555">
    <property type="entry name" value="C630.06c-like"/>
</dbReference>
<feature type="region of interest" description="Disordered" evidence="1">
    <location>
        <begin position="1"/>
        <end position="73"/>
    </location>
</feature>
<feature type="region of interest" description="Disordered" evidence="1">
    <location>
        <begin position="199"/>
        <end position="263"/>
    </location>
</feature>
<feature type="region of interest" description="Disordered" evidence="1">
    <location>
        <begin position="159"/>
        <end position="184"/>
    </location>
</feature>
<feature type="compositionally biased region" description="Basic and acidic residues" evidence="1">
    <location>
        <begin position="216"/>
        <end position="241"/>
    </location>
</feature>
<evidence type="ECO:0000256" key="1">
    <source>
        <dbReference type="SAM" id="MobiDB-lite"/>
    </source>
</evidence>
<proteinExistence type="predicted"/>
<dbReference type="AlphaFoldDB" id="A0A061ASB0"/>
<gene>
    <name evidence="2" type="ORF">RHTO0S_03e07272g</name>
</gene>
<dbReference type="Pfam" id="PF09428">
    <property type="entry name" value="DUF2011"/>
    <property type="match status" value="1"/>
</dbReference>
<dbReference type="OrthoDB" id="2536335at2759"/>
<feature type="compositionally biased region" description="Basic and acidic residues" evidence="1">
    <location>
        <begin position="300"/>
        <end position="311"/>
    </location>
</feature>
<feature type="region of interest" description="Disordered" evidence="1">
    <location>
        <begin position="93"/>
        <end position="124"/>
    </location>
</feature>
<evidence type="ECO:0000313" key="2">
    <source>
        <dbReference type="EMBL" id="CDR38272.1"/>
    </source>
</evidence>
<protein>
    <submittedName>
        <fullName evidence="2">RHTO0S03e07272g1_1</fullName>
    </submittedName>
</protein>
<feature type="compositionally biased region" description="Basic and acidic residues" evidence="1">
    <location>
        <begin position="249"/>
        <end position="263"/>
    </location>
</feature>
<accession>A0A061ASB0</accession>
<feature type="region of interest" description="Disordered" evidence="1">
    <location>
        <begin position="282"/>
        <end position="318"/>
    </location>
</feature>
<sequence>MARSSSPEDSPAPPDEDRLAQLEALLADSLFSAPTRNHPAPAPEDAGSRPTKRKKTEENGEAAQDASEAGALTGEGSVAFRLFSTQKTPQKVVIREAASPEPVVRDPRIRDVDDESPEARNRRRKAIASVAVDGESVLSQSRSLFSADPPSHRLTHRLLARPPSAPSHPLASSSHPFVRPSSATPAPTLAFLDTLLPPSLLTKSPFPVPCIEDDDKLSAEKDPSKRPPERPHDGLIARRPFEGVYAQGEGRKERMPKRNEVMRLGKGTGLGRLVVRAVYPEEDAKLGMGEGKKRKRVSKERRERERARRSAVETGAKS</sequence>